<keyword evidence="1 2" id="KW-0732">Signal</keyword>
<dbReference type="Pfam" id="PF13205">
    <property type="entry name" value="Big_5"/>
    <property type="match status" value="1"/>
</dbReference>
<feature type="chain" id="PRO_5047407718" description="SbsA Ig-like domain-containing protein" evidence="2">
    <location>
        <begin position="22"/>
        <end position="892"/>
    </location>
</feature>
<evidence type="ECO:0000256" key="2">
    <source>
        <dbReference type="SAM" id="SignalP"/>
    </source>
</evidence>
<dbReference type="EMBL" id="JAFBFI010000001">
    <property type="protein sequence ID" value="MBM7690749.1"/>
    <property type="molecule type" value="Genomic_DNA"/>
</dbReference>
<reference evidence="4 5" key="1">
    <citation type="submission" date="2021-01" db="EMBL/GenBank/DDBJ databases">
        <title>Genomic Encyclopedia of Type Strains, Phase IV (KMG-IV): sequencing the most valuable type-strain genomes for metagenomic binning, comparative biology and taxonomic classification.</title>
        <authorList>
            <person name="Goeker M."/>
        </authorList>
    </citation>
    <scope>NUCLEOTIDE SEQUENCE [LARGE SCALE GENOMIC DNA]</scope>
    <source>
        <strain evidence="4 5">DSM 105482</strain>
    </source>
</reference>
<dbReference type="RefSeq" id="WP_204537436.1">
    <property type="nucleotide sequence ID" value="NZ_JAFBFI010000001.1"/>
</dbReference>
<sequence length="892" mass="93161">MSKKKAIKLATATAIAASAFAAVAPVQSEAATSKLNEVVQKYEASAKAAYTAYSSMPVGKLASGTEIYKKIVQAEKDRKAAVDFINAGKGYDTKYKNGALAKVTAADVYVNRAKAYNKALGDTQAVQKVAKDALANPTDAKLAAALELLKDSKNYAFVSISKIYGKTARENVFNGFSAGNAKLIAALEAAQTPKVQSVSAINLKQVVVTFSKDVDADLADVKTNYSLTGGLTVASAKSEGKKVVLTLTAAAAQQANVELTVENLKDKSGKAIDKTTKEVKFFDATAPTTTSVEATGPRTLKVKFSEPLKTAPSVKLDNGTLAVVGITWNEGDSEATLTLGTDLSEGSHSLEVSGGTDFANFGIEKATSTINYVKDITAPTVTVKSASETQVVLQFSEDVLNAKDGNVEFYHTFKTGSYKATDVAVDGKEVTLTFAAPLPQGNAKVIIAYASENGAKLQDASGNKVAAQELTGNVVADTVAPTVTKVESKSNTQTNVTFSEAVKSSTVTNTANYSVKDAAGNSVGVTKVELVSGNTYAITTPVLNGGSYTLAIKNVTDNSIRENKMADFSSTVSVNDSVRPEVVGAKKLSDTKLKLTFSEVMDAASATTKSNYQYNSAALATDDKVELTDSNKAVIITIAAGVDDTKGLTVGHVKDAAGNFIEKFETAVDIEALSTIAASSVEATGKNSILLTFDEVITNATTKDFQYTLDETALPAVAWKEPSQISTSVTGGKTYITLTTENNVDTTAAKLAVRTVDKDGKAGATVGAQNSFGTKVVVADSVIVADKYAPTLVGATIADTTAVPNAKYDTVTLTFSEAMYVASVQESDFTVEGYEVTGVSTSGSTVTLTVKENDANLAKPTVKVVGEVQDSARNATKSTQEFVVTGDTPEVK</sequence>
<dbReference type="InterPro" id="IPR014755">
    <property type="entry name" value="Cu-Rt/internalin_Ig-like"/>
</dbReference>
<evidence type="ECO:0000313" key="4">
    <source>
        <dbReference type="EMBL" id="MBM7690749.1"/>
    </source>
</evidence>
<evidence type="ECO:0000259" key="3">
    <source>
        <dbReference type="Pfam" id="PF13205"/>
    </source>
</evidence>
<dbReference type="Gene3D" id="2.60.40.1220">
    <property type="match status" value="6"/>
</dbReference>
<feature type="signal peptide" evidence="2">
    <location>
        <begin position="1"/>
        <end position="21"/>
    </location>
</feature>
<evidence type="ECO:0000313" key="5">
    <source>
        <dbReference type="Proteomes" id="UP000823486"/>
    </source>
</evidence>
<accession>A0ABS2QD64</accession>
<organism evidence="4 5">
    <name type="scientific">Peribacillus deserti</name>
    <dbReference type="NCBI Taxonomy" id="673318"/>
    <lineage>
        <taxon>Bacteria</taxon>
        <taxon>Bacillati</taxon>
        <taxon>Bacillota</taxon>
        <taxon>Bacilli</taxon>
        <taxon>Bacillales</taxon>
        <taxon>Bacillaceae</taxon>
        <taxon>Peribacillus</taxon>
    </lineage>
</organism>
<evidence type="ECO:0000256" key="1">
    <source>
        <dbReference type="ARBA" id="ARBA00022729"/>
    </source>
</evidence>
<name>A0ABS2QD64_9BACI</name>
<proteinExistence type="predicted"/>
<gene>
    <name evidence="4" type="ORF">JOC77_000152</name>
</gene>
<feature type="domain" description="SbsA Ig-like" evidence="3">
    <location>
        <begin position="786"/>
        <end position="880"/>
    </location>
</feature>
<comment type="caution">
    <text evidence="4">The sequence shown here is derived from an EMBL/GenBank/DDBJ whole genome shotgun (WGS) entry which is preliminary data.</text>
</comment>
<dbReference type="Proteomes" id="UP000823486">
    <property type="component" value="Unassembled WGS sequence"/>
</dbReference>
<dbReference type="InterPro" id="IPR032812">
    <property type="entry name" value="SbsA_Ig"/>
</dbReference>
<protein>
    <recommendedName>
        <fullName evidence="3">SbsA Ig-like domain-containing protein</fullName>
    </recommendedName>
</protein>
<keyword evidence="5" id="KW-1185">Reference proteome</keyword>